<evidence type="ECO:0000256" key="3">
    <source>
        <dbReference type="ARBA" id="ARBA00006577"/>
    </source>
</evidence>
<evidence type="ECO:0000313" key="12">
    <source>
        <dbReference type="EMBL" id="EIM56549.1"/>
    </source>
</evidence>
<keyword evidence="13" id="KW-1185">Reference proteome</keyword>
<dbReference type="EC" id="5.2.1.8" evidence="10"/>
<dbReference type="InterPro" id="IPR036105">
    <property type="entry name" value="DiNase_FeMo-co_biosyn_sf"/>
</dbReference>
<dbReference type="Pfam" id="PF00254">
    <property type="entry name" value="FKBP_C"/>
    <property type="match status" value="1"/>
</dbReference>
<protein>
    <recommendedName>
        <fullName evidence="10">Peptidyl-prolyl cis-trans isomerase</fullName>
        <ecNumber evidence="10">5.2.1.8</ecNumber>
    </recommendedName>
</protein>
<evidence type="ECO:0000256" key="2">
    <source>
        <dbReference type="ARBA" id="ARBA00004496"/>
    </source>
</evidence>
<comment type="similarity">
    <text evidence="3 10">Belongs to the FKBP-type PPIase family.</text>
</comment>
<evidence type="ECO:0000259" key="11">
    <source>
        <dbReference type="PROSITE" id="PS50059"/>
    </source>
</evidence>
<dbReference type="PANTHER" id="PTHR47861:SF3">
    <property type="entry name" value="FKBP-TYPE PEPTIDYL-PROLYL CIS-TRANS ISOMERASE SLYD"/>
    <property type="match status" value="1"/>
</dbReference>
<feature type="domain" description="PPIase FKBP-type" evidence="11">
    <location>
        <begin position="181"/>
        <end position="245"/>
    </location>
</feature>
<dbReference type="AlphaFoldDB" id="I5ARX6"/>
<evidence type="ECO:0000256" key="7">
    <source>
        <dbReference type="ARBA" id="ARBA00023235"/>
    </source>
</evidence>
<dbReference type="eggNOG" id="COG1433">
    <property type="taxonomic scope" value="Bacteria"/>
</dbReference>
<evidence type="ECO:0000256" key="5">
    <source>
        <dbReference type="ARBA" id="ARBA00023110"/>
    </source>
</evidence>
<comment type="function">
    <text evidence="8">Also involved in hydrogenase metallocenter assembly, probably by participating in the nickel insertion step. This function in hydrogenase biosynthesis requires chaperone activity and the presence of the metal-binding domain, but not PPIase activity.</text>
</comment>
<dbReference type="SUPFAM" id="SSF54534">
    <property type="entry name" value="FKBP-like"/>
    <property type="match status" value="1"/>
</dbReference>
<keyword evidence="4" id="KW-0963">Cytoplasm</keyword>
<comment type="catalytic activity">
    <reaction evidence="1 9 10">
        <text>[protein]-peptidylproline (omega=180) = [protein]-peptidylproline (omega=0)</text>
        <dbReference type="Rhea" id="RHEA:16237"/>
        <dbReference type="Rhea" id="RHEA-COMP:10747"/>
        <dbReference type="Rhea" id="RHEA-COMP:10748"/>
        <dbReference type="ChEBI" id="CHEBI:83833"/>
        <dbReference type="ChEBI" id="CHEBI:83834"/>
        <dbReference type="EC" id="5.2.1.8"/>
    </reaction>
</comment>
<keyword evidence="5 9" id="KW-0697">Rotamase</keyword>
<dbReference type="InterPro" id="IPR046357">
    <property type="entry name" value="PPIase_dom_sf"/>
</dbReference>
<comment type="subcellular location">
    <subcellularLocation>
        <location evidence="2">Cytoplasm</location>
    </subcellularLocation>
</comment>
<reference evidence="12 13" key="2">
    <citation type="submission" date="2012-02" db="EMBL/GenBank/DDBJ databases">
        <title>Improved High-Quality Draft sequence of Eubacterium cellulosolvens 6.</title>
        <authorList>
            <consortium name="US DOE Joint Genome Institute"/>
            <person name="Lucas S."/>
            <person name="Han J."/>
            <person name="Lapidus A."/>
            <person name="Cheng J.-F."/>
            <person name="Goodwin L."/>
            <person name="Pitluck S."/>
            <person name="Peters L."/>
            <person name="Mikhailova N."/>
            <person name="Gu W."/>
            <person name="Detter J.C."/>
            <person name="Han C."/>
            <person name="Tapia R."/>
            <person name="Land M."/>
            <person name="Hauser L."/>
            <person name="Kyrpides N."/>
            <person name="Ivanova N."/>
            <person name="Pagani I."/>
            <person name="Johnson E."/>
            <person name="Mukhopadhyay B."/>
            <person name="Anderson I."/>
            <person name="Woyke T."/>
        </authorList>
    </citation>
    <scope>NUCLEOTIDE SEQUENCE [LARGE SCALE GENOMIC DNA]</scope>
    <source>
        <strain evidence="12 13">6</strain>
    </source>
</reference>
<sequence>MRIAVTYDNGNVFQHFGKTKEFMIYTVDAGKIASSEILNAGDTGHEALAGLLAGQDVEVVICGGLGAGADAALKAAGIEVFSGVQGSTDEAVNAYLDGTLTSEGINCDHHDHADSASDENGSGCDCGNGCGSEDEGCGCDEEGCGCGDDCGCGDSGCGGGCGCGGCGGHELRVILEGKNAGKNCSVHYHGTFNDGTVFDSSYERGKPIDFICGTGMMISGFDKAVVDMEVGDIVNIHLSPEEAYGMPDPRAIFTVNLDQLEGSGELKAGDRVYLSNAMGQPVPVTVKARDEKTITFDANHEMAGKELNFKIELVSVM</sequence>
<dbReference type="GO" id="GO:0042026">
    <property type="term" value="P:protein refolding"/>
    <property type="evidence" value="ECO:0007669"/>
    <property type="project" value="UniProtKB-ARBA"/>
</dbReference>
<dbReference type="InterPro" id="IPR001179">
    <property type="entry name" value="PPIase_FKBP_dom"/>
</dbReference>
<dbReference type="Gene3D" id="3.10.50.40">
    <property type="match status" value="1"/>
</dbReference>
<keyword evidence="6" id="KW-0143">Chaperone</keyword>
<dbReference type="eggNOG" id="COG1047">
    <property type="taxonomic scope" value="Bacteria"/>
</dbReference>
<dbReference type="EMBL" id="CM001487">
    <property type="protein sequence ID" value="EIM56549.1"/>
    <property type="molecule type" value="Genomic_DNA"/>
</dbReference>
<dbReference type="Gene3D" id="3.30.420.130">
    <property type="entry name" value="Dinitrogenase iron-molybdenum cofactor biosynthesis domain"/>
    <property type="match status" value="1"/>
</dbReference>
<evidence type="ECO:0000256" key="10">
    <source>
        <dbReference type="RuleBase" id="RU003915"/>
    </source>
</evidence>
<proteinExistence type="inferred from homology"/>
<dbReference type="PROSITE" id="PS50059">
    <property type="entry name" value="FKBP_PPIASE"/>
    <property type="match status" value="1"/>
</dbReference>
<dbReference type="Proteomes" id="UP000005753">
    <property type="component" value="Chromosome"/>
</dbReference>
<dbReference type="STRING" id="633697.EubceDRAFT1_0711"/>
<dbReference type="Pfam" id="PF02579">
    <property type="entry name" value="Nitro_FeMo-Co"/>
    <property type="match status" value="1"/>
</dbReference>
<evidence type="ECO:0000313" key="13">
    <source>
        <dbReference type="Proteomes" id="UP000005753"/>
    </source>
</evidence>
<evidence type="ECO:0000256" key="4">
    <source>
        <dbReference type="ARBA" id="ARBA00022490"/>
    </source>
</evidence>
<dbReference type="InterPro" id="IPR003731">
    <property type="entry name" value="Di-Nase_FeMo-co_biosynth"/>
</dbReference>
<dbReference type="GO" id="GO:0003755">
    <property type="term" value="F:peptidyl-prolyl cis-trans isomerase activity"/>
    <property type="evidence" value="ECO:0007669"/>
    <property type="project" value="UniProtKB-UniRule"/>
</dbReference>
<dbReference type="SUPFAM" id="SSF53146">
    <property type="entry name" value="Nitrogenase accessory factor-like"/>
    <property type="match status" value="1"/>
</dbReference>
<dbReference type="OrthoDB" id="280278at2"/>
<evidence type="ECO:0000256" key="8">
    <source>
        <dbReference type="ARBA" id="ARBA00037071"/>
    </source>
</evidence>
<reference evidence="12 13" key="1">
    <citation type="submission" date="2010-08" db="EMBL/GenBank/DDBJ databases">
        <authorList>
            <consortium name="US DOE Joint Genome Institute (JGI-PGF)"/>
            <person name="Lucas S."/>
            <person name="Copeland A."/>
            <person name="Lapidus A."/>
            <person name="Cheng J.-F."/>
            <person name="Bruce D."/>
            <person name="Goodwin L."/>
            <person name="Pitluck S."/>
            <person name="Land M.L."/>
            <person name="Hauser L."/>
            <person name="Chang Y.-J."/>
            <person name="Anderson I.J."/>
            <person name="Johnson E."/>
            <person name="Mulhopadhyay B."/>
            <person name="Kyrpides N."/>
            <person name="Woyke T.J."/>
        </authorList>
    </citation>
    <scope>NUCLEOTIDE SEQUENCE [LARGE SCALE GENOMIC DNA]</scope>
    <source>
        <strain evidence="12 13">6</strain>
    </source>
</reference>
<name>I5ARX6_EUBC6</name>
<keyword evidence="7 9" id="KW-0413">Isomerase</keyword>
<evidence type="ECO:0000256" key="6">
    <source>
        <dbReference type="ARBA" id="ARBA00023186"/>
    </source>
</evidence>
<gene>
    <name evidence="12" type="ORF">EubceDRAFT1_0711</name>
</gene>
<dbReference type="PANTHER" id="PTHR47861">
    <property type="entry name" value="FKBP-TYPE PEPTIDYL-PROLYL CIS-TRANS ISOMERASE SLYD"/>
    <property type="match status" value="1"/>
</dbReference>
<evidence type="ECO:0000256" key="1">
    <source>
        <dbReference type="ARBA" id="ARBA00000971"/>
    </source>
</evidence>
<organism evidence="12 13">
    <name type="scientific">Eubacterium cellulosolvens (strain ATCC 43171 / JCM 9499 / 6)</name>
    <name type="common">Cillobacterium cellulosolvens</name>
    <dbReference type="NCBI Taxonomy" id="633697"/>
    <lineage>
        <taxon>Bacteria</taxon>
        <taxon>Bacillati</taxon>
        <taxon>Bacillota</taxon>
        <taxon>Clostridia</taxon>
        <taxon>Eubacteriales</taxon>
        <taxon>Eubacteriaceae</taxon>
        <taxon>Eubacterium</taxon>
    </lineage>
</organism>
<accession>I5ARX6</accession>
<dbReference type="GO" id="GO:0005737">
    <property type="term" value="C:cytoplasm"/>
    <property type="evidence" value="ECO:0007669"/>
    <property type="project" value="UniProtKB-SubCell"/>
</dbReference>
<evidence type="ECO:0000256" key="9">
    <source>
        <dbReference type="PROSITE-ProRule" id="PRU00277"/>
    </source>
</evidence>
<dbReference type="HOGENOM" id="CLU_986208_0_0_9"/>